<protein>
    <submittedName>
        <fullName evidence="1">Uncharacterized protein</fullName>
    </submittedName>
</protein>
<reference evidence="1 2" key="1">
    <citation type="submission" date="2023-03" db="EMBL/GenBank/DDBJ databases">
        <title>Bacillus Genome Sequencing.</title>
        <authorList>
            <person name="Dunlap C."/>
        </authorList>
    </citation>
    <scope>NUCLEOTIDE SEQUENCE [LARGE SCALE GENOMIC DNA]</scope>
    <source>
        <strain evidence="1 2">B-41290</strain>
    </source>
</reference>
<accession>A0AAW9N8N5</accession>
<name>A0AAW9N8N5_9BACI</name>
<organism evidence="1 2">
    <name type="scientific">Peribacillus castrilensis</name>
    <dbReference type="NCBI Taxonomy" id="2897690"/>
    <lineage>
        <taxon>Bacteria</taxon>
        <taxon>Bacillati</taxon>
        <taxon>Bacillota</taxon>
        <taxon>Bacilli</taxon>
        <taxon>Bacillales</taxon>
        <taxon>Bacillaceae</taxon>
        <taxon>Peribacillus</taxon>
    </lineage>
</organism>
<dbReference type="Proteomes" id="UP001307168">
    <property type="component" value="Unassembled WGS sequence"/>
</dbReference>
<dbReference type="RefSeq" id="WP_134782749.1">
    <property type="nucleotide sequence ID" value="NZ_JARNBH010000002.1"/>
</dbReference>
<evidence type="ECO:0000313" key="1">
    <source>
        <dbReference type="EMBL" id="MEC0271575.1"/>
    </source>
</evidence>
<evidence type="ECO:0000313" key="2">
    <source>
        <dbReference type="Proteomes" id="UP001307168"/>
    </source>
</evidence>
<proteinExistence type="predicted"/>
<gene>
    <name evidence="1" type="ORF">P4706_00580</name>
</gene>
<dbReference type="AlphaFoldDB" id="A0AAW9N8N5"/>
<sequence length="63" mass="7233">MNDSTETINSTELEFDTTEEFEEFVKGLQEEDEIEVNEEISVSEDEENSGGMLLLLQRVAQNF</sequence>
<comment type="caution">
    <text evidence="1">The sequence shown here is derived from an EMBL/GenBank/DDBJ whole genome shotgun (WGS) entry which is preliminary data.</text>
</comment>
<dbReference type="EMBL" id="JARNBH010000002">
    <property type="protein sequence ID" value="MEC0271575.1"/>
    <property type="molecule type" value="Genomic_DNA"/>
</dbReference>
<keyword evidence="2" id="KW-1185">Reference proteome</keyword>